<reference evidence="1 2" key="1">
    <citation type="submission" date="2019-03" db="EMBL/GenBank/DDBJ databases">
        <title>Paraburkholderia sp. 4M-K11, isolated from subtropical forest soil.</title>
        <authorList>
            <person name="Gao Z.-H."/>
            <person name="Qiu L.-H."/>
        </authorList>
    </citation>
    <scope>NUCLEOTIDE SEQUENCE [LARGE SCALE GENOMIC DNA]</scope>
    <source>
        <strain evidence="1 2">4M-K11</strain>
    </source>
</reference>
<keyword evidence="2" id="KW-1185">Reference proteome</keyword>
<name>A0A4R5M315_9BURK</name>
<protein>
    <submittedName>
        <fullName evidence="1">Uncharacterized protein</fullName>
    </submittedName>
</protein>
<organism evidence="1 2">
    <name type="scientific">Paraburkholderia silviterrae</name>
    <dbReference type="NCBI Taxonomy" id="2528715"/>
    <lineage>
        <taxon>Bacteria</taxon>
        <taxon>Pseudomonadati</taxon>
        <taxon>Pseudomonadota</taxon>
        <taxon>Betaproteobacteria</taxon>
        <taxon>Burkholderiales</taxon>
        <taxon>Burkholderiaceae</taxon>
        <taxon>Paraburkholderia</taxon>
    </lineage>
</organism>
<gene>
    <name evidence="1" type="ORF">EYW47_28035</name>
</gene>
<sequence>MNKLNLAARQKLFAKHAKTLETKIHYLQFPTRIIPAGATVFRFVEPRDLDYSDLFRQLDPDPVGQKQGSYSLINRWSGRKADGINPGVTASYWGSLHGMSAETFFYSCMKGYHPSIGPRQLLPPMTPLVVAGAQSCLPYHAEQGVPSELPFSGNHNKIYDILVAKTIRNIEVADMDVTSDGFNEWNRRITQAFRTELDALEFKDFAAAIGDSEFKELSRLVGNAAYANGHEGLGAKSVRREVYNAEGFDRTQANNLIIFGKDREPFTDKLVGTGVIEIRPDPVAGAQATIKPMTVYGAKEERGLVALSGSRLPTSTGPSSDILAAASTAAQGTEEPS</sequence>
<comment type="caution">
    <text evidence="1">The sequence shown here is derived from an EMBL/GenBank/DDBJ whole genome shotgun (WGS) entry which is preliminary data.</text>
</comment>
<accession>A0A4R5M315</accession>
<proteinExistence type="predicted"/>
<evidence type="ECO:0000313" key="2">
    <source>
        <dbReference type="Proteomes" id="UP000295722"/>
    </source>
</evidence>
<evidence type="ECO:0000313" key="1">
    <source>
        <dbReference type="EMBL" id="TDG20011.1"/>
    </source>
</evidence>
<dbReference type="RefSeq" id="WP_133198099.1">
    <property type="nucleotide sequence ID" value="NZ_JBHUCW010000003.1"/>
</dbReference>
<dbReference type="Proteomes" id="UP000295722">
    <property type="component" value="Unassembled WGS sequence"/>
</dbReference>
<dbReference type="EMBL" id="SMRP01000018">
    <property type="protein sequence ID" value="TDG20011.1"/>
    <property type="molecule type" value="Genomic_DNA"/>
</dbReference>
<dbReference type="AlphaFoldDB" id="A0A4R5M315"/>